<keyword evidence="3 7" id="KW-0812">Transmembrane</keyword>
<feature type="compositionally biased region" description="Polar residues" evidence="6">
    <location>
        <begin position="25"/>
        <end position="34"/>
    </location>
</feature>
<evidence type="ECO:0000256" key="7">
    <source>
        <dbReference type="SAM" id="Phobius"/>
    </source>
</evidence>
<dbReference type="InterPro" id="IPR036259">
    <property type="entry name" value="MFS_trans_sf"/>
</dbReference>
<comment type="subcellular location">
    <subcellularLocation>
        <location evidence="1">Membrane</location>
        <topology evidence="1">Multi-pass membrane protein</topology>
    </subcellularLocation>
</comment>
<evidence type="ECO:0000256" key="1">
    <source>
        <dbReference type="ARBA" id="ARBA00004141"/>
    </source>
</evidence>
<feature type="transmembrane region" description="Helical" evidence="7">
    <location>
        <begin position="42"/>
        <end position="59"/>
    </location>
</feature>
<evidence type="ECO:0000256" key="6">
    <source>
        <dbReference type="SAM" id="MobiDB-lite"/>
    </source>
</evidence>
<feature type="transmembrane region" description="Helical" evidence="7">
    <location>
        <begin position="348"/>
        <end position="367"/>
    </location>
</feature>
<feature type="transmembrane region" description="Helical" evidence="7">
    <location>
        <begin position="285"/>
        <end position="305"/>
    </location>
</feature>
<accession>A0AAN6WA58</accession>
<feature type="transmembrane region" description="Helical" evidence="7">
    <location>
        <begin position="199"/>
        <end position="219"/>
    </location>
</feature>
<evidence type="ECO:0000256" key="2">
    <source>
        <dbReference type="ARBA" id="ARBA00022448"/>
    </source>
</evidence>
<dbReference type="PANTHER" id="PTHR43791">
    <property type="entry name" value="PERMEASE-RELATED"/>
    <property type="match status" value="1"/>
</dbReference>
<evidence type="ECO:0000313" key="8">
    <source>
        <dbReference type="EMBL" id="KAK4177838.1"/>
    </source>
</evidence>
<name>A0AAN6WA58_9PEZI</name>
<dbReference type="Pfam" id="PF07690">
    <property type="entry name" value="MFS_1"/>
    <property type="match status" value="1"/>
</dbReference>
<keyword evidence="5 7" id="KW-0472">Membrane</keyword>
<dbReference type="SUPFAM" id="SSF103473">
    <property type="entry name" value="MFS general substrate transporter"/>
    <property type="match status" value="1"/>
</dbReference>
<protein>
    <submittedName>
        <fullName evidence="8">Inner membrane transporter yfaV</fullName>
    </submittedName>
</protein>
<sequence length="428" mass="46587">MIVLKDKTPTLSTTIPCSSDSSSDPETLQWSQSEENPARRKVDCTVLTLLMLGLLVFLFDRMNLASALTDGFAEHSNLNQDTINLGSRLLFLGTVALEIPSNVVLQKLGPRKWISSQIILFGLVRALQILITNPAGYLASGSASAWPSIYTTSTWYIPRECARRVAVFFIGMFGGSALSSLLVPGILKLGGLHGLRGWQWLFLLEGLFTFCVAGLFFLLPGSPGEMKPLVGKGVVGFSERDRGILRGSEKAKGHIPLAVVWKTVKYWKRAAFRADFLGSFGFDRITVNTLTAVGAALAPLVALTLATISDATNKRGLAVIAGQLCYLVSLVVGSSLQFDVGTWGRWGLWTVINAFSVGYHLVHNTWLQLNCHDAEERSISIAMWVMSANTGMIIGTWYYRAIDKPGDYHTGLLIQIMMVSPGLAAALV</sequence>
<dbReference type="PANTHER" id="PTHR43791:SF32">
    <property type="entry name" value="MAJOR FACILITATOR SUPERFAMILY (MFS) PROFILE DOMAIN-CONTAINING PROTEIN"/>
    <property type="match status" value="1"/>
</dbReference>
<feature type="transmembrane region" description="Helical" evidence="7">
    <location>
        <begin position="117"/>
        <end position="139"/>
    </location>
</feature>
<evidence type="ECO:0000256" key="5">
    <source>
        <dbReference type="ARBA" id="ARBA00023136"/>
    </source>
</evidence>
<dbReference type="AlphaFoldDB" id="A0AAN6WA58"/>
<gene>
    <name evidence="8" type="ORF">QBC36DRAFT_386420</name>
</gene>
<keyword evidence="4 7" id="KW-1133">Transmembrane helix</keyword>
<dbReference type="Proteomes" id="UP001302321">
    <property type="component" value="Unassembled WGS sequence"/>
</dbReference>
<dbReference type="GO" id="GO:0016020">
    <property type="term" value="C:membrane"/>
    <property type="evidence" value="ECO:0007669"/>
    <property type="project" value="UniProtKB-SubCell"/>
</dbReference>
<evidence type="ECO:0000313" key="9">
    <source>
        <dbReference type="Proteomes" id="UP001302321"/>
    </source>
</evidence>
<proteinExistence type="predicted"/>
<keyword evidence="2" id="KW-0813">Transport</keyword>
<dbReference type="Gene3D" id="1.20.1250.20">
    <property type="entry name" value="MFS general substrate transporter like domains"/>
    <property type="match status" value="1"/>
</dbReference>
<keyword evidence="9" id="KW-1185">Reference proteome</keyword>
<evidence type="ECO:0000256" key="3">
    <source>
        <dbReference type="ARBA" id="ARBA00022692"/>
    </source>
</evidence>
<reference evidence="8" key="1">
    <citation type="journal article" date="2023" name="Mol. Phylogenet. Evol.">
        <title>Genome-scale phylogeny and comparative genomics of the fungal order Sordariales.</title>
        <authorList>
            <person name="Hensen N."/>
            <person name="Bonometti L."/>
            <person name="Westerberg I."/>
            <person name="Brannstrom I.O."/>
            <person name="Guillou S."/>
            <person name="Cros-Aarteil S."/>
            <person name="Calhoun S."/>
            <person name="Haridas S."/>
            <person name="Kuo A."/>
            <person name="Mondo S."/>
            <person name="Pangilinan J."/>
            <person name="Riley R."/>
            <person name="LaButti K."/>
            <person name="Andreopoulos B."/>
            <person name="Lipzen A."/>
            <person name="Chen C."/>
            <person name="Yan M."/>
            <person name="Daum C."/>
            <person name="Ng V."/>
            <person name="Clum A."/>
            <person name="Steindorff A."/>
            <person name="Ohm R.A."/>
            <person name="Martin F."/>
            <person name="Silar P."/>
            <person name="Natvig D.O."/>
            <person name="Lalanne C."/>
            <person name="Gautier V."/>
            <person name="Ament-Velasquez S.L."/>
            <person name="Kruys A."/>
            <person name="Hutchinson M.I."/>
            <person name="Powell A.J."/>
            <person name="Barry K."/>
            <person name="Miller A.N."/>
            <person name="Grigoriev I.V."/>
            <person name="Debuchy R."/>
            <person name="Gladieux P."/>
            <person name="Hiltunen Thoren M."/>
            <person name="Johannesson H."/>
        </authorList>
    </citation>
    <scope>NUCLEOTIDE SEQUENCE</scope>
    <source>
        <strain evidence="8">CBS 892.96</strain>
    </source>
</reference>
<dbReference type="EMBL" id="MU866154">
    <property type="protein sequence ID" value="KAK4177838.1"/>
    <property type="molecule type" value="Genomic_DNA"/>
</dbReference>
<dbReference type="InterPro" id="IPR011701">
    <property type="entry name" value="MFS"/>
</dbReference>
<feature type="region of interest" description="Disordered" evidence="6">
    <location>
        <begin position="1"/>
        <end position="34"/>
    </location>
</feature>
<feature type="transmembrane region" description="Helical" evidence="7">
    <location>
        <begin position="317"/>
        <end position="336"/>
    </location>
</feature>
<organism evidence="8 9">
    <name type="scientific">Triangularia setosa</name>
    <dbReference type="NCBI Taxonomy" id="2587417"/>
    <lineage>
        <taxon>Eukaryota</taxon>
        <taxon>Fungi</taxon>
        <taxon>Dikarya</taxon>
        <taxon>Ascomycota</taxon>
        <taxon>Pezizomycotina</taxon>
        <taxon>Sordariomycetes</taxon>
        <taxon>Sordariomycetidae</taxon>
        <taxon>Sordariales</taxon>
        <taxon>Podosporaceae</taxon>
        <taxon>Triangularia</taxon>
    </lineage>
</organism>
<comment type="caution">
    <text evidence="8">The sequence shown here is derived from an EMBL/GenBank/DDBJ whole genome shotgun (WGS) entry which is preliminary data.</text>
</comment>
<feature type="transmembrane region" description="Helical" evidence="7">
    <location>
        <begin position="165"/>
        <end position="187"/>
    </location>
</feature>
<feature type="transmembrane region" description="Helical" evidence="7">
    <location>
        <begin position="85"/>
        <end position="105"/>
    </location>
</feature>
<dbReference type="GO" id="GO:0022857">
    <property type="term" value="F:transmembrane transporter activity"/>
    <property type="evidence" value="ECO:0007669"/>
    <property type="project" value="InterPro"/>
</dbReference>
<reference evidence="8" key="2">
    <citation type="submission" date="2023-05" db="EMBL/GenBank/DDBJ databases">
        <authorList>
            <consortium name="Lawrence Berkeley National Laboratory"/>
            <person name="Steindorff A."/>
            <person name="Hensen N."/>
            <person name="Bonometti L."/>
            <person name="Westerberg I."/>
            <person name="Brannstrom I.O."/>
            <person name="Guillou S."/>
            <person name="Cros-Aarteil S."/>
            <person name="Calhoun S."/>
            <person name="Haridas S."/>
            <person name="Kuo A."/>
            <person name="Mondo S."/>
            <person name="Pangilinan J."/>
            <person name="Riley R."/>
            <person name="Labutti K."/>
            <person name="Andreopoulos B."/>
            <person name="Lipzen A."/>
            <person name="Chen C."/>
            <person name="Yanf M."/>
            <person name="Daum C."/>
            <person name="Ng V."/>
            <person name="Clum A."/>
            <person name="Ohm R."/>
            <person name="Martin F."/>
            <person name="Silar P."/>
            <person name="Natvig D."/>
            <person name="Lalanne C."/>
            <person name="Gautier V."/>
            <person name="Ament-Velasquez S.L."/>
            <person name="Kruys A."/>
            <person name="Hutchinson M.I."/>
            <person name="Powell A.J."/>
            <person name="Barry K."/>
            <person name="Miller A.N."/>
            <person name="Grigoriev I.V."/>
            <person name="Debuchy R."/>
            <person name="Gladieux P."/>
            <person name="Thoren M.H."/>
            <person name="Johannesson H."/>
        </authorList>
    </citation>
    <scope>NUCLEOTIDE SEQUENCE</scope>
    <source>
        <strain evidence="8">CBS 892.96</strain>
    </source>
</reference>
<feature type="transmembrane region" description="Helical" evidence="7">
    <location>
        <begin position="379"/>
        <end position="399"/>
    </location>
</feature>
<evidence type="ECO:0000256" key="4">
    <source>
        <dbReference type="ARBA" id="ARBA00022989"/>
    </source>
</evidence>